<reference evidence="2" key="1">
    <citation type="submission" date="2018-06" db="EMBL/GenBank/DDBJ databases">
        <authorList>
            <person name="Zhirakovskaya E."/>
        </authorList>
    </citation>
    <scope>NUCLEOTIDE SEQUENCE</scope>
</reference>
<protein>
    <submittedName>
        <fullName evidence="2">Uncharacterized protein</fullName>
    </submittedName>
</protein>
<gene>
    <name evidence="2" type="ORF">MNBD_GAMMA11-1038</name>
</gene>
<proteinExistence type="predicted"/>
<dbReference type="EMBL" id="UOFG01000023">
    <property type="protein sequence ID" value="VAW58183.1"/>
    <property type="molecule type" value="Genomic_DNA"/>
</dbReference>
<dbReference type="AlphaFoldDB" id="A0A3B0X0Z4"/>
<feature type="compositionally biased region" description="Basic and acidic residues" evidence="1">
    <location>
        <begin position="7"/>
        <end position="27"/>
    </location>
</feature>
<accession>A0A3B0X0Z4</accession>
<evidence type="ECO:0000256" key="1">
    <source>
        <dbReference type="SAM" id="MobiDB-lite"/>
    </source>
</evidence>
<name>A0A3B0X0Z4_9ZZZZ</name>
<organism evidence="2">
    <name type="scientific">hydrothermal vent metagenome</name>
    <dbReference type="NCBI Taxonomy" id="652676"/>
    <lineage>
        <taxon>unclassified sequences</taxon>
        <taxon>metagenomes</taxon>
        <taxon>ecological metagenomes</taxon>
    </lineage>
</organism>
<evidence type="ECO:0000313" key="2">
    <source>
        <dbReference type="EMBL" id="VAW58183.1"/>
    </source>
</evidence>
<feature type="region of interest" description="Disordered" evidence="1">
    <location>
        <begin position="1"/>
        <end position="28"/>
    </location>
</feature>
<sequence>MNSSIKKPIEKQKTVRISKKDKEKLKGDTNWASLMAEEKKEGFRK</sequence>